<evidence type="ECO:0000256" key="7">
    <source>
        <dbReference type="ARBA" id="ARBA00022777"/>
    </source>
</evidence>
<evidence type="ECO:0000259" key="11">
    <source>
        <dbReference type="PROSITE" id="PS50109"/>
    </source>
</evidence>
<dbReference type="RefSeq" id="WP_140009934.1">
    <property type="nucleotide sequence ID" value="NZ_JBHMDG010000006.1"/>
</dbReference>
<dbReference type="PRINTS" id="PR00344">
    <property type="entry name" value="BCTRLSENSOR"/>
</dbReference>
<dbReference type="Pfam" id="PF02518">
    <property type="entry name" value="HATPase_c"/>
    <property type="match status" value="1"/>
</dbReference>
<keyword evidence="7 13" id="KW-0418">Kinase</keyword>
<keyword evidence="10" id="KW-0472">Membrane</keyword>
<dbReference type="PROSITE" id="PS50885">
    <property type="entry name" value="HAMP"/>
    <property type="match status" value="1"/>
</dbReference>
<keyword evidence="14" id="KW-1185">Reference proteome</keyword>
<dbReference type="EC" id="2.7.13.3" evidence="3"/>
<dbReference type="InterPro" id="IPR050736">
    <property type="entry name" value="Sensor_HK_Regulatory"/>
</dbReference>
<dbReference type="SMART" id="SM00388">
    <property type="entry name" value="HisKA"/>
    <property type="match status" value="1"/>
</dbReference>
<comment type="subcellular location">
    <subcellularLocation>
        <location evidence="2">Cell membrane</location>
    </subcellularLocation>
</comment>
<dbReference type="PROSITE" id="PS50109">
    <property type="entry name" value="HIS_KIN"/>
    <property type="match status" value="1"/>
</dbReference>
<dbReference type="Pfam" id="PF00512">
    <property type="entry name" value="HisKA"/>
    <property type="match status" value="1"/>
</dbReference>
<keyword evidence="4" id="KW-0597">Phosphoprotein</keyword>
<dbReference type="SMART" id="SM00387">
    <property type="entry name" value="HATPase_c"/>
    <property type="match status" value="1"/>
</dbReference>
<evidence type="ECO:0000256" key="8">
    <source>
        <dbReference type="ARBA" id="ARBA00022989"/>
    </source>
</evidence>
<name>A0ABV5K9E3_9ACTN</name>
<evidence type="ECO:0000256" key="5">
    <source>
        <dbReference type="ARBA" id="ARBA00022679"/>
    </source>
</evidence>
<dbReference type="InterPro" id="IPR004358">
    <property type="entry name" value="Sig_transdc_His_kin-like_C"/>
</dbReference>
<comment type="catalytic activity">
    <reaction evidence="1">
        <text>ATP + protein L-histidine = ADP + protein N-phospho-L-histidine.</text>
        <dbReference type="EC" id="2.7.13.3"/>
    </reaction>
</comment>
<keyword evidence="6 10" id="KW-0812">Transmembrane</keyword>
<keyword evidence="9" id="KW-0902">Two-component regulatory system</keyword>
<feature type="domain" description="HAMP" evidence="12">
    <location>
        <begin position="211"/>
        <end position="264"/>
    </location>
</feature>
<keyword evidence="8 10" id="KW-1133">Transmembrane helix</keyword>
<sequence>MVGSVQRAEPGRPVARLVSPVIWRMAVLVVLAVLVCVTGVLLSGSAVRRISGDVTPVSAAHDRYTDAVSELGSAAAAWKLTGRSAERVRYAEARRELSEQATDLSDLVSGTPLDAPVRAEIRTVDTWVRGYGDTVIEEKAGLVSPARYAAGRQLLTQYRSARDDTRDALNAQLDRAESTATLRLRLTIIAAALVLVGSAILIGRSRARLLAELSEPLLALERVVQRMLRNDPEGRAVAHRGPKEVRSIARALNDFADAGSRARAVEGRIQDELHVLDSAKDDFVSNVSHELRTPLTTISGYLEMVAEEFEGELDPRHERMLDATRRNVTRLRALIDDLLALSKAESRPTELEPSDVTEMVSDAVTDVRMTAARRGITLEVTATGEPMLVVCDRAMLYRAFLNVLGNAVKFSHDGGTVEVSVTRVSHRVEIAVRDHGIGIPRDELDRLGTRFFRASNAMDNEIAGTGLGLRIVQTIIDKHAGDVVIESAEGEGTTVFVRLRLHGERVRRPLVAESA</sequence>
<dbReference type="InterPro" id="IPR003660">
    <property type="entry name" value="HAMP_dom"/>
</dbReference>
<dbReference type="EMBL" id="JBHMDG010000006">
    <property type="protein sequence ID" value="MFB9312455.1"/>
    <property type="molecule type" value="Genomic_DNA"/>
</dbReference>
<dbReference type="CDD" id="cd00082">
    <property type="entry name" value="HisKA"/>
    <property type="match status" value="1"/>
</dbReference>
<evidence type="ECO:0000256" key="6">
    <source>
        <dbReference type="ARBA" id="ARBA00022692"/>
    </source>
</evidence>
<dbReference type="InterPro" id="IPR003594">
    <property type="entry name" value="HATPase_dom"/>
</dbReference>
<dbReference type="Gene3D" id="1.10.287.130">
    <property type="match status" value="1"/>
</dbReference>
<proteinExistence type="predicted"/>
<reference evidence="13 14" key="1">
    <citation type="submission" date="2024-09" db="EMBL/GenBank/DDBJ databases">
        <authorList>
            <person name="Sun Q."/>
            <person name="Mori K."/>
        </authorList>
    </citation>
    <scope>NUCLEOTIDE SEQUENCE [LARGE SCALE GENOMIC DNA]</scope>
    <source>
        <strain evidence="13 14">JCM 9626</strain>
    </source>
</reference>
<dbReference type="Gene3D" id="3.30.565.10">
    <property type="entry name" value="Histidine kinase-like ATPase, C-terminal domain"/>
    <property type="match status" value="1"/>
</dbReference>
<evidence type="ECO:0000256" key="9">
    <source>
        <dbReference type="ARBA" id="ARBA00023012"/>
    </source>
</evidence>
<dbReference type="InterPro" id="IPR036097">
    <property type="entry name" value="HisK_dim/P_sf"/>
</dbReference>
<evidence type="ECO:0000256" key="10">
    <source>
        <dbReference type="SAM" id="Phobius"/>
    </source>
</evidence>
<dbReference type="InterPro" id="IPR036890">
    <property type="entry name" value="HATPase_C_sf"/>
</dbReference>
<gene>
    <name evidence="13" type="ORF">ACFFRI_05315</name>
</gene>
<evidence type="ECO:0000256" key="1">
    <source>
        <dbReference type="ARBA" id="ARBA00000085"/>
    </source>
</evidence>
<feature type="transmembrane region" description="Helical" evidence="10">
    <location>
        <begin position="184"/>
        <end position="203"/>
    </location>
</feature>
<dbReference type="InterPro" id="IPR005467">
    <property type="entry name" value="His_kinase_dom"/>
</dbReference>
<protein>
    <recommendedName>
        <fullName evidence="3">histidine kinase</fullName>
        <ecNumber evidence="3">2.7.13.3</ecNumber>
    </recommendedName>
</protein>
<dbReference type="PANTHER" id="PTHR43711">
    <property type="entry name" value="TWO-COMPONENT HISTIDINE KINASE"/>
    <property type="match status" value="1"/>
</dbReference>
<accession>A0ABV5K9E3</accession>
<evidence type="ECO:0000259" key="12">
    <source>
        <dbReference type="PROSITE" id="PS50885"/>
    </source>
</evidence>
<comment type="caution">
    <text evidence="13">The sequence shown here is derived from an EMBL/GenBank/DDBJ whole genome shotgun (WGS) entry which is preliminary data.</text>
</comment>
<dbReference type="SUPFAM" id="SSF47384">
    <property type="entry name" value="Homodimeric domain of signal transducing histidine kinase"/>
    <property type="match status" value="1"/>
</dbReference>
<dbReference type="PANTHER" id="PTHR43711:SF31">
    <property type="entry name" value="HISTIDINE KINASE"/>
    <property type="match status" value="1"/>
</dbReference>
<feature type="transmembrane region" description="Helical" evidence="10">
    <location>
        <begin position="21"/>
        <end position="42"/>
    </location>
</feature>
<evidence type="ECO:0000256" key="3">
    <source>
        <dbReference type="ARBA" id="ARBA00012438"/>
    </source>
</evidence>
<feature type="domain" description="Histidine kinase" evidence="11">
    <location>
        <begin position="286"/>
        <end position="503"/>
    </location>
</feature>
<evidence type="ECO:0000256" key="2">
    <source>
        <dbReference type="ARBA" id="ARBA00004236"/>
    </source>
</evidence>
<evidence type="ECO:0000313" key="13">
    <source>
        <dbReference type="EMBL" id="MFB9312455.1"/>
    </source>
</evidence>
<keyword evidence="5" id="KW-0808">Transferase</keyword>
<dbReference type="Proteomes" id="UP001589750">
    <property type="component" value="Unassembled WGS sequence"/>
</dbReference>
<dbReference type="InterPro" id="IPR003661">
    <property type="entry name" value="HisK_dim/P_dom"/>
</dbReference>
<dbReference type="SUPFAM" id="SSF55874">
    <property type="entry name" value="ATPase domain of HSP90 chaperone/DNA topoisomerase II/histidine kinase"/>
    <property type="match status" value="1"/>
</dbReference>
<organism evidence="13 14">
    <name type="scientific">Nocardioides plantarum</name>
    <dbReference type="NCBI Taxonomy" id="29299"/>
    <lineage>
        <taxon>Bacteria</taxon>
        <taxon>Bacillati</taxon>
        <taxon>Actinomycetota</taxon>
        <taxon>Actinomycetes</taxon>
        <taxon>Propionibacteriales</taxon>
        <taxon>Nocardioidaceae</taxon>
        <taxon>Nocardioides</taxon>
    </lineage>
</organism>
<dbReference type="GO" id="GO:0016301">
    <property type="term" value="F:kinase activity"/>
    <property type="evidence" value="ECO:0007669"/>
    <property type="project" value="UniProtKB-KW"/>
</dbReference>
<evidence type="ECO:0000313" key="14">
    <source>
        <dbReference type="Proteomes" id="UP001589750"/>
    </source>
</evidence>
<evidence type="ECO:0000256" key="4">
    <source>
        <dbReference type="ARBA" id="ARBA00022553"/>
    </source>
</evidence>